<sequence length="48" mass="5953">MRNEFYKNKMDELYKNKESAWLPLDEQTEAYELERIKATQLLRQWSTI</sequence>
<dbReference type="EMBL" id="AMZO01000013">
    <property type="protein sequence ID" value="ELR66053.1"/>
    <property type="molecule type" value="Genomic_DNA"/>
</dbReference>
<dbReference type="RefSeq" id="WP_007465106.1">
    <property type="nucleotide sequence ID" value="NZ_AMZO01000013.1"/>
</dbReference>
<evidence type="ECO:0000313" key="2">
    <source>
        <dbReference type="Proteomes" id="UP000011134"/>
    </source>
</evidence>
<accession>L8JCN0</accession>
<organism evidence="1 2">
    <name type="scientific">Photobacterium marinum</name>
    <dbReference type="NCBI Taxonomy" id="1056511"/>
    <lineage>
        <taxon>Bacteria</taxon>
        <taxon>Pseudomonadati</taxon>
        <taxon>Pseudomonadota</taxon>
        <taxon>Gammaproteobacteria</taxon>
        <taxon>Vibrionales</taxon>
        <taxon>Vibrionaceae</taxon>
        <taxon>Photobacterium</taxon>
    </lineage>
</organism>
<proteinExistence type="predicted"/>
<gene>
    <name evidence="1" type="ORF">C942_00495</name>
</gene>
<reference evidence="1 2" key="1">
    <citation type="submission" date="2012-12" db="EMBL/GenBank/DDBJ databases">
        <title>Genome Assembly of Photobacterium sp. AK15.</title>
        <authorList>
            <person name="Khatri I."/>
            <person name="Vaidya B."/>
            <person name="Srinivas T.N.R."/>
            <person name="Subramanian S."/>
            <person name="Pinnaka A."/>
        </authorList>
    </citation>
    <scope>NUCLEOTIDE SEQUENCE [LARGE SCALE GENOMIC DNA]</scope>
    <source>
        <strain evidence="1 2">AK15</strain>
    </source>
</reference>
<dbReference type="Proteomes" id="UP000011134">
    <property type="component" value="Unassembled WGS sequence"/>
</dbReference>
<protein>
    <submittedName>
        <fullName evidence="1">Uncharacterized protein</fullName>
    </submittedName>
</protein>
<comment type="caution">
    <text evidence="1">The sequence shown here is derived from an EMBL/GenBank/DDBJ whole genome shotgun (WGS) entry which is preliminary data.</text>
</comment>
<keyword evidence="2" id="KW-1185">Reference proteome</keyword>
<name>L8JCN0_9GAMM</name>
<evidence type="ECO:0000313" key="1">
    <source>
        <dbReference type="EMBL" id="ELR66053.1"/>
    </source>
</evidence>
<dbReference type="PATRIC" id="fig|1056511.3.peg.1984"/>
<dbReference type="AlphaFoldDB" id="L8JCN0"/>